<proteinExistence type="predicted"/>
<evidence type="ECO:0000313" key="4">
    <source>
        <dbReference type="Proteomes" id="UP000219338"/>
    </source>
</evidence>
<gene>
    <name evidence="3" type="ORF">ARMOST_08819</name>
</gene>
<organism evidence="3 4">
    <name type="scientific">Armillaria ostoyae</name>
    <name type="common">Armillaria root rot fungus</name>
    <dbReference type="NCBI Taxonomy" id="47428"/>
    <lineage>
        <taxon>Eukaryota</taxon>
        <taxon>Fungi</taxon>
        <taxon>Dikarya</taxon>
        <taxon>Basidiomycota</taxon>
        <taxon>Agaricomycotina</taxon>
        <taxon>Agaricomycetes</taxon>
        <taxon>Agaricomycetidae</taxon>
        <taxon>Agaricales</taxon>
        <taxon>Marasmiineae</taxon>
        <taxon>Physalacriaceae</taxon>
        <taxon>Armillaria</taxon>
    </lineage>
</organism>
<dbReference type="InterPro" id="IPR032675">
    <property type="entry name" value="LRR_dom_sf"/>
</dbReference>
<dbReference type="Gene3D" id="1.20.1280.50">
    <property type="match status" value="1"/>
</dbReference>
<evidence type="ECO:0000256" key="1">
    <source>
        <dbReference type="SAM" id="MobiDB-lite"/>
    </source>
</evidence>
<dbReference type="PANTHER" id="PTHR38926">
    <property type="entry name" value="F-BOX DOMAIN CONTAINING PROTEIN, EXPRESSED"/>
    <property type="match status" value="1"/>
</dbReference>
<dbReference type="SUPFAM" id="SSF81383">
    <property type="entry name" value="F-box domain"/>
    <property type="match status" value="1"/>
</dbReference>
<name>A0A284R9S6_ARMOS</name>
<dbReference type="Proteomes" id="UP000219338">
    <property type="component" value="Unassembled WGS sequence"/>
</dbReference>
<feature type="domain" description="F-box" evidence="2">
    <location>
        <begin position="7"/>
        <end position="61"/>
    </location>
</feature>
<evidence type="ECO:0000313" key="3">
    <source>
        <dbReference type="EMBL" id="SJL05452.1"/>
    </source>
</evidence>
<feature type="region of interest" description="Disordered" evidence="1">
    <location>
        <begin position="427"/>
        <end position="488"/>
    </location>
</feature>
<reference evidence="4" key="1">
    <citation type="journal article" date="2017" name="Nat. Ecol. Evol.">
        <title>Genome expansion and lineage-specific genetic innovations in the forest pathogenic fungi Armillaria.</title>
        <authorList>
            <person name="Sipos G."/>
            <person name="Prasanna A.N."/>
            <person name="Walter M.C."/>
            <person name="O'Connor E."/>
            <person name="Balint B."/>
            <person name="Krizsan K."/>
            <person name="Kiss B."/>
            <person name="Hess J."/>
            <person name="Varga T."/>
            <person name="Slot J."/>
            <person name="Riley R."/>
            <person name="Boka B."/>
            <person name="Rigling D."/>
            <person name="Barry K."/>
            <person name="Lee J."/>
            <person name="Mihaltcheva S."/>
            <person name="LaButti K."/>
            <person name="Lipzen A."/>
            <person name="Waldron R."/>
            <person name="Moloney N.M."/>
            <person name="Sperisen C."/>
            <person name="Kredics L."/>
            <person name="Vagvoelgyi C."/>
            <person name="Patrignani A."/>
            <person name="Fitzpatrick D."/>
            <person name="Nagy I."/>
            <person name="Doyle S."/>
            <person name="Anderson J.B."/>
            <person name="Grigoriev I.V."/>
            <person name="Gueldener U."/>
            <person name="Muensterkoetter M."/>
            <person name="Nagy L.G."/>
        </authorList>
    </citation>
    <scope>NUCLEOTIDE SEQUENCE [LARGE SCALE GENOMIC DNA]</scope>
    <source>
        <strain evidence="4">C18/9</strain>
    </source>
</reference>
<dbReference type="InterPro" id="IPR036047">
    <property type="entry name" value="F-box-like_dom_sf"/>
</dbReference>
<sequence>MASVSKINQLPDELLALILATGLRDLSSDAHQPLLASMCSVCRHWRDVAIGASELWTTIHISLERHLPATQTFLERSKGRLIDLYITELYPVILAHKVAEITAPHISRARTLIMTLPDFDIYNVFLTAYRSISATSLSSLSIHVPDALWSSHGHSPLFASTNSLCYLDTEGDFLRDVPSRASLTSLELNKYSPTHADIQNLFDASPCLETLILHRVDRGGGSLDRANEDDGAPITITAPTTLKSLAVSLSRYHTYINSATSCDCVLGSLRSPNLEYLEVVGSSVLNIDIDLKVHFGQLDKLRTLRIQDCTVSSADEEFFLSLKELRRLELVDMSLKDMRHIADPPSSSFSFPRLSSVFLSMTGGYMDGLNWLLQLAERCVAAGCPRFTLEVEKGRSREIFKAIESCIQDGRVCIIESDCGGLIVDEEESDEWPEGEDEDEDIWGDGEEYPFDEWPDDDDRWDDEEGYSSDEWPEWELEHELEEDGFPF</sequence>
<dbReference type="SUPFAM" id="SSF52047">
    <property type="entry name" value="RNI-like"/>
    <property type="match status" value="1"/>
</dbReference>
<protein>
    <recommendedName>
        <fullName evidence="2">F-box domain-containing protein</fullName>
    </recommendedName>
</protein>
<dbReference type="PANTHER" id="PTHR38926:SF72">
    <property type="entry name" value="IM:7136021-RELATED"/>
    <property type="match status" value="1"/>
</dbReference>
<keyword evidence="4" id="KW-1185">Reference proteome</keyword>
<dbReference type="InterPro" id="IPR001810">
    <property type="entry name" value="F-box_dom"/>
</dbReference>
<dbReference type="OrthoDB" id="2941046at2759"/>
<dbReference type="OMA" id="NSATSCD"/>
<dbReference type="EMBL" id="FUEG01000006">
    <property type="protein sequence ID" value="SJL05452.1"/>
    <property type="molecule type" value="Genomic_DNA"/>
</dbReference>
<dbReference type="STRING" id="47428.A0A284R9S6"/>
<dbReference type="Gene3D" id="3.80.10.10">
    <property type="entry name" value="Ribonuclease Inhibitor"/>
    <property type="match status" value="1"/>
</dbReference>
<evidence type="ECO:0000259" key="2">
    <source>
        <dbReference type="Pfam" id="PF12937"/>
    </source>
</evidence>
<accession>A0A284R9S6</accession>
<dbReference type="Pfam" id="PF12937">
    <property type="entry name" value="F-box-like"/>
    <property type="match status" value="1"/>
</dbReference>
<dbReference type="AlphaFoldDB" id="A0A284R9S6"/>